<accession>A0A5N4B7E5</accession>
<feature type="compositionally biased region" description="Polar residues" evidence="1">
    <location>
        <begin position="1252"/>
        <end position="1262"/>
    </location>
</feature>
<feature type="compositionally biased region" description="Polar residues" evidence="1">
    <location>
        <begin position="476"/>
        <end position="495"/>
    </location>
</feature>
<protein>
    <submittedName>
        <fullName evidence="2">Uncharacterized protein</fullName>
    </submittedName>
</protein>
<feature type="compositionally biased region" description="Polar residues" evidence="1">
    <location>
        <begin position="705"/>
        <end position="732"/>
    </location>
</feature>
<feature type="compositionally biased region" description="Basic and acidic residues" evidence="1">
    <location>
        <begin position="1298"/>
        <end position="1314"/>
    </location>
</feature>
<feature type="compositionally biased region" description="Basic and acidic residues" evidence="1">
    <location>
        <begin position="985"/>
        <end position="1020"/>
    </location>
</feature>
<feature type="compositionally biased region" description="Basic and acidic residues" evidence="1">
    <location>
        <begin position="957"/>
        <end position="978"/>
    </location>
</feature>
<feature type="compositionally biased region" description="Basic and acidic residues" evidence="1">
    <location>
        <begin position="925"/>
        <end position="950"/>
    </location>
</feature>
<feature type="compositionally biased region" description="Basic and acidic residues" evidence="1">
    <location>
        <begin position="1401"/>
        <end position="1410"/>
    </location>
</feature>
<feature type="compositionally biased region" description="Basic and acidic residues" evidence="1">
    <location>
        <begin position="762"/>
        <end position="774"/>
    </location>
</feature>
<feature type="compositionally biased region" description="Polar residues" evidence="1">
    <location>
        <begin position="643"/>
        <end position="657"/>
    </location>
</feature>
<proteinExistence type="predicted"/>
<evidence type="ECO:0000256" key="1">
    <source>
        <dbReference type="SAM" id="MobiDB-lite"/>
    </source>
</evidence>
<name>A0A5N4B7E5_PHOPY</name>
<sequence length="1441" mass="165615">MMDNDDRNDYEEIPTLTDDETNDYEEIPDINSENAENGEEMEPQTQQQARYELRPRESISPPPRYIDYAANYVEVDVPSTYEEAMSSKNSKEWQASINEELAALEENKIWELTQKSSLRDQYVPNETSRVAGSLGNEATGHLLPSPVRKERLPKSKLAEEAARVLKEVEKVNCVVKNQGVHPDKFYTLPARRKHKVLPDSNQSSLDRTVRRRRSEELGVTIESPPKKPPRTFTQYPKTEKSRNSIFNVFKKSDPSSKSSLRRSVSDATNLKSKRVLLTNNADTSRRRRDSDGEDSSNLKTKLSPIIESAPSNDYFSRDNKENIDTEHAEDSQRKKGSSSVTELLKEYIDEVDTALFNETGTRVNHSAKFPEVVIIDVDKAEKITRKKDSKLSIGKKIKSLGTKKVKTKKPAEASIVKDAIDSLQNQSPTMIHSSQKPVDKLPLTRGFTVDTMVRRLNSDKTSPSPPKTNIMVTPNVSMQHNNNQPFSYTRGQSPERNYRSPEGSRSPDPGSPIIYAHVVCDKSLNNSNTIKQTVHAAYTNGKKHLPHSDSDEGLGNDEGSGISRGKYDYEKPVTHFGDDYYRPSDPYQNDEENPITPKMKNGYNHYNNYKTEHRIFIDSSSRGRGDGMDSKRRESLTEPHENGFNSLKYNNNTSRTDLSARRDLLESRINRRLEEKHLRHSPPSNEPNVHVNNQYVSETKYYRHGSSSPVGYTETYVTKSKTDRNGNTQTTKTHSRKDHRYSAEPKSIDSQIIDYRSSPENVSRRNELNHDYRYSRSSKYVTRDEKQKLSKDREHYRSNPEIIQRNYNNNYDGYQETYHDSLKRETSTPKQRSERKYFDRSDSDRKDRLGDSGIENDFKRSSGHYRRRRGDYNDSEDEGFASSLLIASERQHTEDNINTRSRDDSFRNLEHMDYKVYRGRNEYAPRERSIDDGSHYDPRIDKDFDADRSTLKKKVEKKPPKPEKKSGLEKVKQLFSRDSKKKKEKERAMVPEESLRARYTEYRGSRENLEPKSVRKHASESKTSYEYSNRRRLSTPSPSPTREVQRNGKSESTPGSWFKSIDRLSRKKSKKDEKVALSEDEIAPKPTPTKNLRFFGDTDVESNDSLRHKPTKTHSSITNSNYSERVRSQSNRDLQNISEERQTPEYSTPLKSSNHRSLLNISESERDSKNSRVSVKPPISPSHRPREHHGHDDRGRRRRNEVSSVESSTEGDSSQQSQRSVVYLHAATVGDIPGPGYLRNGRRAASREELASNGSSNIKPQTKTLSRSFSVLAPWKPRHYKESYDIDYTQYPKVAKNGKYEQRISKNSNSRKDGSSTLKKKANETKRSNQSSSTLNRRSQSKENVSYTLRKSQEDLGKGSSMTLYRKKDKQPKENLRYAKDKEDKRISSKSISVESLSNHRSAENGRDISRSVSMPRDPEKSAGWFKSNKKSKKSVSSQRL</sequence>
<feature type="compositionally biased region" description="Basic and acidic residues" evidence="1">
    <location>
        <begin position="781"/>
        <end position="798"/>
    </location>
</feature>
<feature type="region of interest" description="Disordered" evidence="1">
    <location>
        <begin position="196"/>
        <end position="318"/>
    </location>
</feature>
<dbReference type="EMBL" id="VVIM01000001">
    <property type="protein sequence ID" value="KAB0805527.1"/>
    <property type="molecule type" value="Genomic_DNA"/>
</dbReference>
<dbReference type="Proteomes" id="UP000327044">
    <property type="component" value="Unassembled WGS sequence"/>
</dbReference>
<feature type="compositionally biased region" description="Low complexity" evidence="1">
    <location>
        <begin position="1202"/>
        <end position="1214"/>
    </location>
</feature>
<feature type="region of interest" description="Disordered" evidence="1">
    <location>
        <begin position="1"/>
        <end position="64"/>
    </location>
</feature>
<keyword evidence="3" id="KW-1185">Reference proteome</keyword>
<feature type="compositionally biased region" description="Basic and acidic residues" evidence="1">
    <location>
        <begin position="817"/>
        <end position="860"/>
    </location>
</feature>
<feature type="region of interest" description="Disordered" evidence="1">
    <location>
        <begin position="1298"/>
        <end position="1441"/>
    </location>
</feature>
<evidence type="ECO:0000313" key="2">
    <source>
        <dbReference type="EMBL" id="KAB0805527.1"/>
    </source>
</evidence>
<feature type="region of interest" description="Disordered" evidence="1">
    <location>
        <begin position="542"/>
        <end position="569"/>
    </location>
</feature>
<reference evidence="2 3" key="1">
    <citation type="journal article" date="2018" name="Elife">
        <title>Firefly genomes illuminate parallel origins of bioluminescence in beetles.</title>
        <authorList>
            <person name="Fallon T.R."/>
            <person name="Lower S.E."/>
            <person name="Chang C.H."/>
            <person name="Bessho-Uehara M."/>
            <person name="Martin G.J."/>
            <person name="Bewick A.J."/>
            <person name="Behringer M."/>
            <person name="Debat H.J."/>
            <person name="Wong I."/>
            <person name="Day J.C."/>
            <person name="Suvorov A."/>
            <person name="Silva C.J."/>
            <person name="Stanger-Hall K.F."/>
            <person name="Hall D.W."/>
            <person name="Schmitz R.J."/>
            <person name="Nelson D.R."/>
            <person name="Lewis S.M."/>
            <person name="Shigenobu S."/>
            <person name="Bybee S.M."/>
            <person name="Larracuente A.M."/>
            <person name="Oba Y."/>
            <person name="Weng J.K."/>
        </authorList>
    </citation>
    <scope>NUCLEOTIDE SEQUENCE [LARGE SCALE GENOMIC DNA]</scope>
    <source>
        <strain evidence="2">1611_PpyrPB1</strain>
        <tissue evidence="2">Whole body</tissue>
    </source>
</reference>
<feature type="region of interest" description="Disordered" evidence="1">
    <location>
        <begin position="925"/>
        <end position="1262"/>
    </location>
</feature>
<dbReference type="InParanoid" id="A0A5N4B7E5"/>
<feature type="region of interest" description="Disordered" evidence="1">
    <location>
        <begin position="616"/>
        <end position="660"/>
    </location>
</feature>
<organism evidence="2 3">
    <name type="scientific">Photinus pyralis</name>
    <name type="common">Common eastern firefly</name>
    <name type="synonym">Lampyris pyralis</name>
    <dbReference type="NCBI Taxonomy" id="7054"/>
    <lineage>
        <taxon>Eukaryota</taxon>
        <taxon>Metazoa</taxon>
        <taxon>Ecdysozoa</taxon>
        <taxon>Arthropoda</taxon>
        <taxon>Hexapoda</taxon>
        <taxon>Insecta</taxon>
        <taxon>Pterygota</taxon>
        <taxon>Neoptera</taxon>
        <taxon>Endopterygota</taxon>
        <taxon>Coleoptera</taxon>
        <taxon>Polyphaga</taxon>
        <taxon>Elateriformia</taxon>
        <taxon>Elateroidea</taxon>
        <taxon>Lampyridae</taxon>
        <taxon>Lampyrinae</taxon>
        <taxon>Photinus</taxon>
    </lineage>
</organism>
<feature type="region of interest" description="Disordered" evidence="1">
    <location>
        <begin position="701"/>
        <end position="877"/>
    </location>
</feature>
<feature type="compositionally biased region" description="Polar residues" evidence="1">
    <location>
        <begin position="1144"/>
        <end position="1162"/>
    </location>
</feature>
<feature type="compositionally biased region" description="Polar residues" evidence="1">
    <location>
        <begin position="1328"/>
        <end position="1350"/>
    </location>
</feature>
<feature type="region of interest" description="Disordered" evidence="1">
    <location>
        <begin position="129"/>
        <end position="148"/>
    </location>
</feature>
<gene>
    <name evidence="2" type="ORF">PPYR_02497</name>
</gene>
<feature type="compositionally biased region" description="Basic and acidic residues" evidence="1">
    <location>
        <begin position="1371"/>
        <end position="1387"/>
    </location>
</feature>
<comment type="caution">
    <text evidence="2">The sequence shown here is derived from an EMBL/GenBank/DDBJ whole genome shotgun (WGS) entry which is preliminary data.</text>
</comment>
<feature type="compositionally biased region" description="Basic and acidic residues" evidence="1">
    <location>
        <begin position="616"/>
        <end position="641"/>
    </location>
</feature>
<feature type="compositionally biased region" description="Acidic residues" evidence="1">
    <location>
        <begin position="8"/>
        <end position="28"/>
    </location>
</feature>
<feature type="compositionally biased region" description="Low complexity" evidence="1">
    <location>
        <begin position="255"/>
        <end position="266"/>
    </location>
</feature>
<evidence type="ECO:0000313" key="3">
    <source>
        <dbReference type="Proteomes" id="UP000327044"/>
    </source>
</evidence>
<feature type="compositionally biased region" description="Basic and acidic residues" evidence="1">
    <location>
        <begin position="1060"/>
        <end position="1077"/>
    </location>
</feature>
<feature type="region of interest" description="Disordered" evidence="1">
    <location>
        <begin position="476"/>
        <end position="512"/>
    </location>
</feature>
<dbReference type="FunCoup" id="A0A5N4B7E5">
    <property type="interactions" value="10"/>
</dbReference>
<feature type="compositionally biased region" description="Polar residues" evidence="1">
    <location>
        <begin position="1113"/>
        <end position="1137"/>
    </location>
</feature>